<comment type="caution">
    <text evidence="2">The sequence shown here is derived from an EMBL/GenBank/DDBJ whole genome shotgun (WGS) entry which is preliminary data.</text>
</comment>
<protein>
    <submittedName>
        <fullName evidence="2">Reverse transcriptase domain-containing protein</fullName>
    </submittedName>
</protein>
<keyword evidence="2" id="KW-0808">Transferase</keyword>
<name>A0A699STK9_TANCI</name>
<dbReference type="GO" id="GO:0003964">
    <property type="term" value="F:RNA-directed DNA polymerase activity"/>
    <property type="evidence" value="ECO:0007669"/>
    <property type="project" value="UniProtKB-KW"/>
</dbReference>
<proteinExistence type="predicted"/>
<keyword evidence="2" id="KW-0695">RNA-directed DNA polymerase</keyword>
<feature type="region of interest" description="Disordered" evidence="1">
    <location>
        <begin position="1"/>
        <end position="20"/>
    </location>
</feature>
<organism evidence="2">
    <name type="scientific">Tanacetum cinerariifolium</name>
    <name type="common">Dalmatian daisy</name>
    <name type="synonym">Chrysanthemum cinerariifolium</name>
    <dbReference type="NCBI Taxonomy" id="118510"/>
    <lineage>
        <taxon>Eukaryota</taxon>
        <taxon>Viridiplantae</taxon>
        <taxon>Streptophyta</taxon>
        <taxon>Embryophyta</taxon>
        <taxon>Tracheophyta</taxon>
        <taxon>Spermatophyta</taxon>
        <taxon>Magnoliopsida</taxon>
        <taxon>eudicotyledons</taxon>
        <taxon>Gunneridae</taxon>
        <taxon>Pentapetalae</taxon>
        <taxon>asterids</taxon>
        <taxon>campanulids</taxon>
        <taxon>Asterales</taxon>
        <taxon>Asteraceae</taxon>
        <taxon>Asteroideae</taxon>
        <taxon>Anthemideae</taxon>
        <taxon>Anthemidinae</taxon>
        <taxon>Tanacetum</taxon>
    </lineage>
</organism>
<dbReference type="EMBL" id="BKCJ011185824">
    <property type="protein sequence ID" value="GFD00603.1"/>
    <property type="molecule type" value="Genomic_DNA"/>
</dbReference>
<accession>A0A699STK9</accession>
<reference evidence="2" key="1">
    <citation type="journal article" date="2019" name="Sci. Rep.">
        <title>Draft genome of Tanacetum cinerariifolium, the natural source of mosquito coil.</title>
        <authorList>
            <person name="Yamashiro T."/>
            <person name="Shiraishi A."/>
            <person name="Satake H."/>
            <person name="Nakayama K."/>
        </authorList>
    </citation>
    <scope>NUCLEOTIDE SEQUENCE</scope>
</reference>
<dbReference type="AlphaFoldDB" id="A0A699STK9"/>
<gene>
    <name evidence="2" type="ORF">Tci_872572</name>
</gene>
<keyword evidence="2" id="KW-0548">Nucleotidyltransferase</keyword>
<sequence>MRSQMNSMKTEFQSTLRSQNNKIDQNQNEIKNMLACLMNKPSGSGSLPRNTIANPRGDLKAITTRSGVSYNGPHIPPPFSSFPKVVERSGIVLDEPSVPTPPPFINLKVDEHVEETLMDQDLAEYTTKVPPPLV</sequence>
<evidence type="ECO:0000313" key="2">
    <source>
        <dbReference type="EMBL" id="GFD00603.1"/>
    </source>
</evidence>
<evidence type="ECO:0000256" key="1">
    <source>
        <dbReference type="SAM" id="MobiDB-lite"/>
    </source>
</evidence>